<dbReference type="InterPro" id="IPR036388">
    <property type="entry name" value="WH-like_DNA-bd_sf"/>
</dbReference>
<keyword evidence="1 5" id="KW-0597">Phosphoprotein</keyword>
<dbReference type="InterPro" id="IPR016032">
    <property type="entry name" value="Sig_transdc_resp-reg_C-effctor"/>
</dbReference>
<keyword evidence="2" id="KW-0805">Transcription regulation</keyword>
<dbReference type="InterPro" id="IPR001867">
    <property type="entry name" value="OmpR/PhoB-type_DNA-bd"/>
</dbReference>
<dbReference type="SUPFAM" id="SSF52172">
    <property type="entry name" value="CheY-like"/>
    <property type="match status" value="1"/>
</dbReference>
<sequence length="230" mass="24840">MASVVVVEDDPGIRRGLIGGLTERGHAVTSYPSGLPVLELVVKDRPDVVILDLGLPDIDGRKLLAMIRAVSDVPVIVVTADDDDQSIVATLDQGADDYVVKPFGIEQVAARIRAVLRRSATGPDGGPIEIGELVIDSRARRASLAGRELELARREFDLLLALAERVGEVVTKRELLAEVWQQPYGGADRTLDVHLSWLRRKLGETAAEPRYLHTVRGVGVRLAPPEGPTG</sequence>
<gene>
    <name evidence="9" type="ORF">SHK19_04970</name>
</gene>
<dbReference type="InterPro" id="IPR001789">
    <property type="entry name" value="Sig_transdc_resp-reg_receiver"/>
</dbReference>
<dbReference type="InterPro" id="IPR011006">
    <property type="entry name" value="CheY-like_superfamily"/>
</dbReference>
<dbReference type="Gene3D" id="3.40.50.2300">
    <property type="match status" value="1"/>
</dbReference>
<proteinExistence type="predicted"/>
<dbReference type="RefSeq" id="WP_322456607.1">
    <property type="nucleotide sequence ID" value="NZ_CP141059.1"/>
</dbReference>
<dbReference type="SUPFAM" id="SSF46894">
    <property type="entry name" value="C-terminal effector domain of the bipartite response regulators"/>
    <property type="match status" value="1"/>
</dbReference>
<evidence type="ECO:0000313" key="9">
    <source>
        <dbReference type="EMBL" id="WQQ27586.1"/>
    </source>
</evidence>
<feature type="domain" description="Response regulatory" evidence="7">
    <location>
        <begin position="3"/>
        <end position="116"/>
    </location>
</feature>
<dbReference type="Gene3D" id="6.10.250.690">
    <property type="match status" value="1"/>
</dbReference>
<feature type="modified residue" description="4-aspartylphosphate" evidence="5">
    <location>
        <position position="52"/>
    </location>
</feature>
<dbReference type="InterPro" id="IPR039420">
    <property type="entry name" value="WalR-like"/>
</dbReference>
<dbReference type="SMART" id="SM00862">
    <property type="entry name" value="Trans_reg_C"/>
    <property type="match status" value="1"/>
</dbReference>
<dbReference type="Gene3D" id="1.10.10.10">
    <property type="entry name" value="Winged helix-like DNA-binding domain superfamily/Winged helix DNA-binding domain"/>
    <property type="match status" value="1"/>
</dbReference>
<evidence type="ECO:0000256" key="3">
    <source>
        <dbReference type="ARBA" id="ARBA00023125"/>
    </source>
</evidence>
<feature type="DNA-binding region" description="OmpR/PhoB-type" evidence="6">
    <location>
        <begin position="125"/>
        <end position="224"/>
    </location>
</feature>
<evidence type="ECO:0000256" key="4">
    <source>
        <dbReference type="ARBA" id="ARBA00023163"/>
    </source>
</evidence>
<dbReference type="PROSITE" id="PS50110">
    <property type="entry name" value="RESPONSE_REGULATORY"/>
    <property type="match status" value="1"/>
</dbReference>
<evidence type="ECO:0000256" key="1">
    <source>
        <dbReference type="ARBA" id="ARBA00022553"/>
    </source>
</evidence>
<dbReference type="SMART" id="SM00448">
    <property type="entry name" value="REC"/>
    <property type="match status" value="1"/>
</dbReference>
<dbReference type="Pfam" id="PF00486">
    <property type="entry name" value="Trans_reg_C"/>
    <property type="match status" value="1"/>
</dbReference>
<evidence type="ECO:0000256" key="6">
    <source>
        <dbReference type="PROSITE-ProRule" id="PRU01091"/>
    </source>
</evidence>
<keyword evidence="4" id="KW-0804">Transcription</keyword>
<dbReference type="Proteomes" id="UP001327225">
    <property type="component" value="Chromosome"/>
</dbReference>
<feature type="domain" description="OmpR/PhoB-type" evidence="8">
    <location>
        <begin position="125"/>
        <end position="224"/>
    </location>
</feature>
<dbReference type="PANTHER" id="PTHR48111:SF4">
    <property type="entry name" value="DNA-BINDING DUAL TRANSCRIPTIONAL REGULATOR OMPR"/>
    <property type="match status" value="1"/>
</dbReference>
<reference evidence="10" key="1">
    <citation type="submission" date="2023-12" db="EMBL/GenBank/DDBJ databases">
        <title>Novel species in genus Nocardioides.</title>
        <authorList>
            <person name="Zhou H."/>
        </authorList>
    </citation>
    <scope>NUCLEOTIDE SEQUENCE [LARGE SCALE GENOMIC DNA]</scope>
    <source>
        <strain evidence="10">HM61</strain>
    </source>
</reference>
<organism evidence="9 10">
    <name type="scientific">Nocardioides bizhenqiangii</name>
    <dbReference type="NCBI Taxonomy" id="3095076"/>
    <lineage>
        <taxon>Bacteria</taxon>
        <taxon>Bacillati</taxon>
        <taxon>Actinomycetota</taxon>
        <taxon>Actinomycetes</taxon>
        <taxon>Propionibacteriales</taxon>
        <taxon>Nocardioidaceae</taxon>
        <taxon>Nocardioides</taxon>
    </lineage>
</organism>
<keyword evidence="10" id="KW-1185">Reference proteome</keyword>
<evidence type="ECO:0000313" key="10">
    <source>
        <dbReference type="Proteomes" id="UP001327225"/>
    </source>
</evidence>
<evidence type="ECO:0000256" key="2">
    <source>
        <dbReference type="ARBA" id="ARBA00023015"/>
    </source>
</evidence>
<keyword evidence="3 6" id="KW-0238">DNA-binding</keyword>
<dbReference type="Pfam" id="PF00072">
    <property type="entry name" value="Response_reg"/>
    <property type="match status" value="1"/>
</dbReference>
<dbReference type="PANTHER" id="PTHR48111">
    <property type="entry name" value="REGULATOR OF RPOS"/>
    <property type="match status" value="1"/>
</dbReference>
<evidence type="ECO:0000259" key="8">
    <source>
        <dbReference type="PROSITE" id="PS51755"/>
    </source>
</evidence>
<dbReference type="CDD" id="cd00383">
    <property type="entry name" value="trans_reg_C"/>
    <property type="match status" value="1"/>
</dbReference>
<name>A0ABZ0ZUU3_9ACTN</name>
<evidence type="ECO:0000256" key="5">
    <source>
        <dbReference type="PROSITE-ProRule" id="PRU00169"/>
    </source>
</evidence>
<evidence type="ECO:0000259" key="7">
    <source>
        <dbReference type="PROSITE" id="PS50110"/>
    </source>
</evidence>
<accession>A0ABZ0ZUU3</accession>
<dbReference type="EMBL" id="CP141059">
    <property type="protein sequence ID" value="WQQ27586.1"/>
    <property type="molecule type" value="Genomic_DNA"/>
</dbReference>
<protein>
    <submittedName>
        <fullName evidence="9">Response regulator transcription factor</fullName>
    </submittedName>
</protein>
<dbReference type="PROSITE" id="PS51755">
    <property type="entry name" value="OMPR_PHOB"/>
    <property type="match status" value="1"/>
</dbReference>